<evidence type="ECO:0000313" key="1">
    <source>
        <dbReference type="EMBL" id="MFK2919690.1"/>
    </source>
</evidence>
<dbReference type="EMBL" id="JADIKD010000012">
    <property type="protein sequence ID" value="MFK2919690.1"/>
    <property type="molecule type" value="Genomic_DNA"/>
</dbReference>
<accession>A0ABW8K9Y8</accession>
<protein>
    <recommendedName>
        <fullName evidence="3">YXWGXW repeat-containing protein</fullName>
    </recommendedName>
</protein>
<reference evidence="1 2" key="1">
    <citation type="submission" date="2020-10" db="EMBL/GenBank/DDBJ databases">
        <title>Phylogeny of dyella-like bacteria.</title>
        <authorList>
            <person name="Fu J."/>
        </authorList>
    </citation>
    <scope>NUCLEOTIDE SEQUENCE [LARGE SCALE GENOMIC DNA]</scope>
    <source>
        <strain evidence="1 2">BB4</strain>
    </source>
</reference>
<name>A0ABW8K9Y8_9GAMM</name>
<gene>
    <name evidence="1" type="ORF">ISS97_20685</name>
</gene>
<evidence type="ECO:0000313" key="2">
    <source>
        <dbReference type="Proteomes" id="UP001620408"/>
    </source>
</evidence>
<keyword evidence="2" id="KW-1185">Reference proteome</keyword>
<sequence length="54" mass="6078">MSRLRTYFLLAAISVVASLSLSGCVVVAPRHGGVWVPGYWGPPHVWVEGHWRYR</sequence>
<comment type="caution">
    <text evidence="1">The sequence shown here is derived from an EMBL/GenBank/DDBJ whole genome shotgun (WGS) entry which is preliminary data.</text>
</comment>
<dbReference type="RefSeq" id="WP_379984278.1">
    <property type="nucleotide sequence ID" value="NZ_JADIKD010000012.1"/>
</dbReference>
<dbReference type="PROSITE" id="PS51257">
    <property type="entry name" value="PROKAR_LIPOPROTEIN"/>
    <property type="match status" value="1"/>
</dbReference>
<dbReference type="Proteomes" id="UP001620408">
    <property type="component" value="Unassembled WGS sequence"/>
</dbReference>
<evidence type="ECO:0008006" key="3">
    <source>
        <dbReference type="Google" id="ProtNLM"/>
    </source>
</evidence>
<proteinExistence type="predicted"/>
<organism evidence="1 2">
    <name type="scientific">Dyella koreensis</name>
    <dbReference type="NCBI Taxonomy" id="311235"/>
    <lineage>
        <taxon>Bacteria</taxon>
        <taxon>Pseudomonadati</taxon>
        <taxon>Pseudomonadota</taxon>
        <taxon>Gammaproteobacteria</taxon>
        <taxon>Lysobacterales</taxon>
        <taxon>Rhodanobacteraceae</taxon>
        <taxon>Dyella</taxon>
    </lineage>
</organism>